<dbReference type="STRING" id="1420583.V473_15715"/>
<accession>A0A0J7XSS7</accession>
<reference evidence="1 2" key="1">
    <citation type="journal article" date="2015" name="G3 (Bethesda)">
        <title>Insights into Ongoing Evolution of the Hexachlorocyclohexane Catabolic Pathway from Comparative Genomics of Ten Sphingomonadaceae Strains.</title>
        <authorList>
            <person name="Pearce S.L."/>
            <person name="Oakeshott J.G."/>
            <person name="Pandey G."/>
        </authorList>
    </citation>
    <scope>NUCLEOTIDE SEQUENCE [LARGE SCALE GENOMIC DNA]</scope>
    <source>
        <strain evidence="1 2">LL01</strain>
    </source>
</reference>
<dbReference type="RefSeq" id="WP_156029209.1">
    <property type="nucleotide sequence ID" value="NZ_KQ130435.1"/>
</dbReference>
<gene>
    <name evidence="1" type="ORF">V473_15715</name>
</gene>
<dbReference type="EMBL" id="JACT01000003">
    <property type="protein sequence ID" value="KMS54737.1"/>
    <property type="molecule type" value="Genomic_DNA"/>
</dbReference>
<organism evidence="1 2">
    <name type="scientific">Sphingobium cupriresistens LL01</name>
    <dbReference type="NCBI Taxonomy" id="1420583"/>
    <lineage>
        <taxon>Bacteria</taxon>
        <taxon>Pseudomonadati</taxon>
        <taxon>Pseudomonadota</taxon>
        <taxon>Alphaproteobacteria</taxon>
        <taxon>Sphingomonadales</taxon>
        <taxon>Sphingomonadaceae</taxon>
        <taxon>Sphingobium</taxon>
    </lineage>
</organism>
<evidence type="ECO:0000313" key="2">
    <source>
        <dbReference type="Proteomes" id="UP000052232"/>
    </source>
</evidence>
<keyword evidence="2" id="KW-1185">Reference proteome</keyword>
<comment type="caution">
    <text evidence="1">The sequence shown here is derived from an EMBL/GenBank/DDBJ whole genome shotgun (WGS) entry which is preliminary data.</text>
</comment>
<sequence length="55" mass="6157">MALLLYDWRGSLFLAPSRGDAPMMTVLVYSVDREHGFLAQAGETSVIKQKRPETC</sequence>
<proteinExistence type="predicted"/>
<dbReference type="AlphaFoldDB" id="A0A0J7XSS7"/>
<dbReference type="PATRIC" id="fig|1420583.3.peg.2939"/>
<protein>
    <submittedName>
        <fullName evidence="1">Uncharacterized protein</fullName>
    </submittedName>
</protein>
<name>A0A0J7XSS7_9SPHN</name>
<evidence type="ECO:0000313" key="1">
    <source>
        <dbReference type="EMBL" id="KMS54737.1"/>
    </source>
</evidence>
<dbReference type="Proteomes" id="UP000052232">
    <property type="component" value="Unassembled WGS sequence"/>
</dbReference>